<dbReference type="RefSeq" id="WP_087816202.1">
    <property type="nucleotide sequence ID" value="NZ_CABHXU010000177.1"/>
</dbReference>
<evidence type="ECO:0000313" key="2">
    <source>
        <dbReference type="Proteomes" id="UP000196440"/>
    </source>
</evidence>
<organism evidence="1 2">
    <name type="scientific">Yersinia intermedia</name>
    <dbReference type="NCBI Taxonomy" id="631"/>
    <lineage>
        <taxon>Bacteria</taxon>
        <taxon>Pseudomonadati</taxon>
        <taxon>Pseudomonadota</taxon>
        <taxon>Gammaproteobacteria</taxon>
        <taxon>Enterobacterales</taxon>
        <taxon>Yersiniaceae</taxon>
        <taxon>Yersinia</taxon>
    </lineage>
</organism>
<dbReference type="AlphaFoldDB" id="A0A208ZYF9"/>
<evidence type="ECO:0000313" key="1">
    <source>
        <dbReference type="EMBL" id="OVZ85490.1"/>
    </source>
</evidence>
<comment type="caution">
    <text evidence="1">The sequence shown here is derived from an EMBL/GenBank/DDBJ whole genome shotgun (WGS) entry which is preliminary data.</text>
</comment>
<proteinExistence type="predicted"/>
<reference evidence="1 2" key="1">
    <citation type="submission" date="2017-05" db="EMBL/GenBank/DDBJ databases">
        <title>Whole genome sequencing of Yersinia kristensenii.</title>
        <authorList>
            <person name="Campioni F."/>
        </authorList>
    </citation>
    <scope>NUCLEOTIDE SEQUENCE [LARGE SCALE GENOMIC DNA]</scope>
    <source>
        <strain evidence="1 2">CFSAN060536</strain>
    </source>
</reference>
<protein>
    <recommendedName>
        <fullName evidence="3">DNA-binding protein</fullName>
    </recommendedName>
</protein>
<dbReference type="EMBL" id="NHOI01000019">
    <property type="protein sequence ID" value="OVZ85490.1"/>
    <property type="molecule type" value="Genomic_DNA"/>
</dbReference>
<sequence length="98" mass="10987">MSIQAMSFKQVGKAIGLTREQLNVNLQAFGLIKSVGCERVYQQRGGAKESYISERFDGEFIINNACGKRDSYGKVVPDQMLDSRVIAALQERLNEKRS</sequence>
<evidence type="ECO:0008006" key="3">
    <source>
        <dbReference type="Google" id="ProtNLM"/>
    </source>
</evidence>
<gene>
    <name evidence="1" type="ORF">CBW57_14085</name>
</gene>
<dbReference type="Proteomes" id="UP000196440">
    <property type="component" value="Unassembled WGS sequence"/>
</dbReference>
<name>A0A208ZYF9_YERIN</name>
<accession>A0A208ZYF9</accession>